<dbReference type="InterPro" id="IPR013118">
    <property type="entry name" value="Mannitol_DH_C"/>
</dbReference>
<dbReference type="Pfam" id="PF08125">
    <property type="entry name" value="Mannitol_dh_C"/>
    <property type="match status" value="1"/>
</dbReference>
<dbReference type="InterPro" id="IPR000669">
    <property type="entry name" value="Mannitol_DH"/>
</dbReference>
<dbReference type="InterPro" id="IPR013131">
    <property type="entry name" value="Mannitol_DH_N"/>
</dbReference>
<dbReference type="InterPro" id="IPR008927">
    <property type="entry name" value="6-PGluconate_DH-like_C_sf"/>
</dbReference>
<dbReference type="InterPro" id="IPR013328">
    <property type="entry name" value="6PGD_dom2"/>
</dbReference>
<dbReference type="Proteomes" id="UP000199180">
    <property type="component" value="Unassembled WGS sequence"/>
</dbReference>
<organism evidence="5 6">
    <name type="scientific">Paracoccus homiensis</name>
    <dbReference type="NCBI Taxonomy" id="364199"/>
    <lineage>
        <taxon>Bacteria</taxon>
        <taxon>Pseudomonadati</taxon>
        <taxon>Pseudomonadota</taxon>
        <taxon>Alphaproteobacteria</taxon>
        <taxon>Rhodobacterales</taxon>
        <taxon>Paracoccaceae</taxon>
        <taxon>Paracoccus</taxon>
    </lineage>
</organism>
<reference evidence="5 6" key="1">
    <citation type="submission" date="2016-10" db="EMBL/GenBank/DDBJ databases">
        <authorList>
            <person name="de Groot N.N."/>
        </authorList>
    </citation>
    <scope>NUCLEOTIDE SEQUENCE [LARGE SCALE GENOMIC DNA]</scope>
    <source>
        <strain evidence="5 6">DSM 17862</strain>
    </source>
</reference>
<evidence type="ECO:0000313" key="6">
    <source>
        <dbReference type="Proteomes" id="UP000199180"/>
    </source>
</evidence>
<dbReference type="STRING" id="364199.SAMN04489858_104205"/>
<dbReference type="PROSITE" id="PS00974">
    <property type="entry name" value="MANNITOL_DHGENASE"/>
    <property type="match status" value="1"/>
</dbReference>
<name>A0A1I0DLM5_9RHOB</name>
<dbReference type="RefSeq" id="WP_090733836.1">
    <property type="nucleotide sequence ID" value="NZ_FOHO01000004.1"/>
</dbReference>
<dbReference type="SUPFAM" id="SSF51735">
    <property type="entry name" value="NAD(P)-binding Rossmann-fold domains"/>
    <property type="match status" value="1"/>
</dbReference>
<dbReference type="Gene3D" id="1.10.1040.10">
    <property type="entry name" value="N-(1-d-carboxylethyl)-l-norvaline Dehydrogenase, domain 2"/>
    <property type="match status" value="1"/>
</dbReference>
<dbReference type="PANTHER" id="PTHR43362">
    <property type="entry name" value="MANNITOL DEHYDROGENASE DSF1-RELATED"/>
    <property type="match status" value="1"/>
</dbReference>
<dbReference type="SUPFAM" id="SSF48179">
    <property type="entry name" value="6-phosphogluconate dehydrogenase C-terminal domain-like"/>
    <property type="match status" value="1"/>
</dbReference>
<keyword evidence="1" id="KW-0560">Oxidoreductase</keyword>
<evidence type="ECO:0000256" key="2">
    <source>
        <dbReference type="ARBA" id="ARBA00023027"/>
    </source>
</evidence>
<evidence type="ECO:0000259" key="3">
    <source>
        <dbReference type="Pfam" id="PF01232"/>
    </source>
</evidence>
<dbReference type="InterPro" id="IPR023027">
    <property type="entry name" value="Mannitol_DH_CS"/>
</dbReference>
<sequence length="478" mass="50616">MQIETLAPAHDRQGLRPRILHIGFGAFARAHQLVYLDQVLADGGDWGVIACRLNSGVEDLDALDAADGIYHVLEADDRGIVARPIGAVVGSVHPVRDGIAAVTGRIADPALAIISLTITEKGYALKGDGLDADHAGIKADLANPDAPRTAIGVIVAGLRARRDAGQGGLTVMSCDNLPHNGRLARAAVLDYARLLDADLAGWIEGNVRFPATMVDRIVPALNDKALALIEQATGRADPNSILTEPFRQWVIEDDFAAGRPAFEDAGAQMVQDVAPFEEMKLRMLNGSHSFLACLGQLAGCETVSDCMDDPVLRDAARRLMLTEQAPTLRPLPGVDIADYADQLIARFGNSTLQHRTAQIATDTSAKLPQRLVAPAAAHLAADRDWPLTALAIAGWMRLVRQTVEGGGKPADPMADRLAQVVADTQDGGDYVTAMLALTQVFLVELAADPRFAAPIASAYLNIVRTGARTAIANAMGAA</sequence>
<dbReference type="InterPro" id="IPR036291">
    <property type="entry name" value="NAD(P)-bd_dom_sf"/>
</dbReference>
<dbReference type="Pfam" id="PF01232">
    <property type="entry name" value="Mannitol_dh"/>
    <property type="match status" value="1"/>
</dbReference>
<dbReference type="GO" id="GO:0019594">
    <property type="term" value="P:mannitol metabolic process"/>
    <property type="evidence" value="ECO:0007669"/>
    <property type="project" value="InterPro"/>
</dbReference>
<dbReference type="InterPro" id="IPR050988">
    <property type="entry name" value="Mannitol_DH/Oxidoreductase"/>
</dbReference>
<dbReference type="Gene3D" id="3.40.50.720">
    <property type="entry name" value="NAD(P)-binding Rossmann-like Domain"/>
    <property type="match status" value="1"/>
</dbReference>
<evidence type="ECO:0000256" key="1">
    <source>
        <dbReference type="ARBA" id="ARBA00023002"/>
    </source>
</evidence>
<feature type="domain" description="Mannitol dehydrogenase C-terminal" evidence="4">
    <location>
        <begin position="272"/>
        <end position="462"/>
    </location>
</feature>
<dbReference type="EMBL" id="FOHO01000004">
    <property type="protein sequence ID" value="SET33399.1"/>
    <property type="molecule type" value="Genomic_DNA"/>
</dbReference>
<protein>
    <submittedName>
        <fullName evidence="5">Fructuronate reductase</fullName>
    </submittedName>
</protein>
<dbReference type="PRINTS" id="PR00084">
    <property type="entry name" value="MTLDHDRGNASE"/>
</dbReference>
<dbReference type="PANTHER" id="PTHR43362:SF1">
    <property type="entry name" value="MANNITOL DEHYDROGENASE 2-RELATED"/>
    <property type="match status" value="1"/>
</dbReference>
<keyword evidence="2" id="KW-0520">NAD</keyword>
<dbReference type="OrthoDB" id="271711at2"/>
<accession>A0A1I0DLM5</accession>
<evidence type="ECO:0000259" key="4">
    <source>
        <dbReference type="Pfam" id="PF08125"/>
    </source>
</evidence>
<dbReference type="AlphaFoldDB" id="A0A1I0DLM5"/>
<gene>
    <name evidence="5" type="ORF">SAMN04489858_104205</name>
</gene>
<keyword evidence="6" id="KW-1185">Reference proteome</keyword>
<proteinExistence type="predicted"/>
<dbReference type="GO" id="GO:0016616">
    <property type="term" value="F:oxidoreductase activity, acting on the CH-OH group of donors, NAD or NADP as acceptor"/>
    <property type="evidence" value="ECO:0007669"/>
    <property type="project" value="TreeGrafter"/>
</dbReference>
<evidence type="ECO:0000313" key="5">
    <source>
        <dbReference type="EMBL" id="SET33399.1"/>
    </source>
</evidence>
<feature type="domain" description="Mannitol dehydrogenase N-terminal" evidence="3">
    <location>
        <begin position="18"/>
        <end position="263"/>
    </location>
</feature>